<dbReference type="Pfam" id="PF20416">
    <property type="entry name" value="UTP20"/>
    <property type="match status" value="1"/>
</dbReference>
<dbReference type="GO" id="GO:0030686">
    <property type="term" value="C:90S preribosome"/>
    <property type="evidence" value="ECO:0007669"/>
    <property type="project" value="TreeGrafter"/>
</dbReference>
<feature type="region of interest" description="Disordered" evidence="1">
    <location>
        <begin position="1808"/>
        <end position="1829"/>
    </location>
</feature>
<dbReference type="InterPro" id="IPR011989">
    <property type="entry name" value="ARM-like"/>
</dbReference>
<keyword evidence="5" id="KW-1185">Reference proteome</keyword>
<dbReference type="OrthoDB" id="360653at2759"/>
<feature type="compositionally biased region" description="Basic residues" evidence="1">
    <location>
        <begin position="2859"/>
        <end position="2872"/>
    </location>
</feature>
<evidence type="ECO:0000259" key="4">
    <source>
        <dbReference type="Pfam" id="PF23099"/>
    </source>
</evidence>
<dbReference type="GeneID" id="117653866"/>
<dbReference type="Pfam" id="PF07539">
    <property type="entry name" value="UTP20_N"/>
    <property type="match status" value="1"/>
</dbReference>
<feature type="compositionally biased region" description="Acidic residues" evidence="1">
    <location>
        <begin position="868"/>
        <end position="900"/>
    </location>
</feature>
<proteinExistence type="predicted"/>
<gene>
    <name evidence="6" type="primary">LOC117653866</name>
</gene>
<evidence type="ECO:0000256" key="1">
    <source>
        <dbReference type="SAM" id="MobiDB-lite"/>
    </source>
</evidence>
<dbReference type="PANTHER" id="PTHR17695:SF11">
    <property type="entry name" value="SMALL SUBUNIT PROCESSOME COMPONENT 20 HOMOLOG"/>
    <property type="match status" value="1"/>
</dbReference>
<sequence length="2872" mass="325147">MPLKHQGTNTHRFIPFNTRLENIEVDVIHRIGHRYEEQNEEEIESYFAAAVEKWNDLNCSQGWIEFRSEVKDVHTLAQVLLLKEKLAATLVEHLKKKDPLTVQTLLEIVVALARDLRQDFYPFYPDILSTIISYLDCKETEILEWSFHCLAYLFKFLWRCMVRNIGPVLSSLLPMLSSKRKKYINHFAADSFAFLARKVKDHAAFISLLLNHLQDEPMDAEGCGRLVFAWLRGVKNQLHSCAQNVLLLMVQSLGNESLPSDVLLSLTSETISHLVVEIRPGGLAVLWDAMKTSLKHFHADFVSGKTKSCDPTLGALKLLHQLCAYCDALHISKPVEVVDLLLHIYGSAVPLPEEILSELSSITAILLMSPKISLPQDRTVKLSSKVLAMSPPIIILAFVKKILSWSAMDTLILPRLLEIVATGLISDNDEGLGLQILAELVQSKVPSMCNGRDEHNVLQLNLDFAAATQRIGCDSDIICLKLLSILDINEKLDVVNFCKTFNERIYALRVLPHIKPLKETESANILLKQVHFLCKEIKDLSSISDSTNDVETDSNSVDLEKRMSLLLLMLFASLEAVIHMQGEKKELNCFLEMKLLLETLLPLSGTSHCRLSTMRILNLYLSSIDFQNIKHIKKVSMSIYESIKNNLAASHHLVREMACRVICHLPFAPEIQSMFRICLEAEMIAGTVTDYRDKILLLEKLSFDMTRPIFVKNANFSTAPLLFILGSLYVNFQLLWEPLQALVSSFASGMTTDDFWTVFHGQLILATHQRDFSPLHGTAPELKFQCNLIDDYYLAVNSVDDQPDYANYRLLLYKAGHSFPEVCEKKNRDVSALFLTFIEQEFYSSNAEIAKSWDIKKHDAASAAFNFDGDDDDDEKDDHEDDNDDDDDDDDDQENEDDDRNEQKKFGVENEDGGNEDMSMDVNEDEETRPKKLKASKSQETEDKLSAQLRTKILLANLQLFSKFHNPRTIFREPELNQVYHDLLSHKHPDVQKAALECILTYKHKYLVPYTVHLFALIDQKSFKNEITQFKIDKDSGVIQEEHRTQLIPIVMRLVYSKMTAKAGMRTGGKAGPGVRRALVLRFLAGCHEDEMLIFMKMAFKFFDQYLQDDLGVMVNSIQTSIDLEKVVPPRRLQSAVNLLSVVLEKFGGLMGNRLLSLTLQLLTCVAATVGGFFKERDNIHSGYLKAIRELRTSCIEVLTQFFDRFEAYPWTTAEIDTVLQVFIMPIVNNLPVEGIHSPTALMKLFLVWSQHPRYFILFGSYDPDSSESNPLSALMKLLLGSKTNHSVSNVIMEILENLYTLKDHGKLDENDMEVDETYLEERAPPIPLSHVLTLNEIKMKSLSLSEEVNLGSKLLFPHISSILERFRIRLASLGKRGSGLNKRELHVLSCVSEFVRTPEYSATLTELLVPILTRRITAPNEEEETMLRMMSTLNHLMRNIKDPSVYTRPIASLFSCINGVPGRKMLLSLVNTIAETRASLDKNAKEEMTQMATISSNLNAFDKRWVEQPDFDTRLEAFKTVQTLLDSGKLSVDLGVIVVHHCFYVIREEKDMSLRDFASHCLRRVAPTLCNQHSDDAETCKFLLDTTLLTLISNNIRRNSNENAHSEAVLLLGELARECGHLHPVLRDLNLLTNKVDMEVDFFENLQHLQFHRKTRALLKVCEVFGKVEKTPSSRSLTQFILPLATQFLCVEKHAGKNSLIDASIQVMGIVARLLPWHNYETLLRYYLGKLRASSVYQKQLVRIVMNILDSFHFDLSKAQFANKVKANSNDNKLNVEEEKAIDMGAKINDGEGEEKPIEDLVEALEPDKENELEIESKGSEEDEDAMDVDEVEPQTAVPAVERQLVLCPSAALRVTVTIRVGLLPLLRNELTARSLADSYHKVNKKQLRNTHDDHDAEEEEILRVPMAFAVVKLLQRLPKDMLDKNLPGVFAKLCTFLKARLESVRRVTRETLQKVMVSLGPSYLSTLLKEMTSLLTRGYQVHVLVFTIHSVLVSLKNVFGPGDIDDSLPYIIEVCKHDLFGYAAEEKEEGKVAVKVREAQSNKSYNTLQVVAQYVSENHLTNLLIPFKQIIQTAHSHKIVNRASECLRLIVTGLSENAMISPPSLLVFAVGVASESIPALALKECQTKTAKEKEREARRRPDCFLIKEAPKQRLGITSSDSARVAARMNAHLFVEFGLRLIAHLLKHEKLKGSVEDLRPLVDPLIPLLKDCLSSQHVKLSTISLQCLSCLLRMDLPSLQSNISSIAALMFGLLHKFAAAGLSKGDNFDLVVAAFKTVAVLVREVHYYVLDQDQLKALLLYAEQDIADSHKHATAFALLKAILSRKLIAPEIHDVMNRVATLSITSDLDHIRAQARSVFHQFLTDYPLGKKLEKHLSFYLSQLNYELQPGRESALEMVNSVICTFPQGVLTAQSGLFFLMLGARLVNDDAPDCRKMVAQCISKMLGRLSQNDRDRLFNIAFVWLKDKEMSHRRLGAQLCGIFVVLEKETFKRRLKEVLPAVTAQFQSFENEKAYVPGQFVRAPSSLTSSNEDGENGEKKLASESERPKDHYVYQLLQFVLKICNYCPVWLSTAEFSTHVYSLTEYTQCMLAHPHEWVRLSAAQILTHILGAMNVESLAKAVREESITDEEVESNELGFFSIDTTQKLKSMILDHCAQLVPGTEVAQELLLQIVKNLVIFADVLKDINEEDSALKEQLDAGGNQKTISLQWLVKRMRRVVNMEVVHAPKSTVLRTMVLNWTAAVVVKLGAEHIKPVLHHLLAPIVRELSSDEPVPDESETAQLRLLSKQVGSLLKKTVGTEIFILAQSRLQSQITTVRAERKMKRKQEAIVEPEKAAKRRVQKQARKKVQKKNRNEKIRGKKVKRKREVSLD</sequence>
<feature type="compositionally biased region" description="Basic and acidic residues" evidence="1">
    <location>
        <begin position="1808"/>
        <end position="1821"/>
    </location>
</feature>
<dbReference type="InterPro" id="IPR016024">
    <property type="entry name" value="ARM-type_fold"/>
</dbReference>
<feature type="region of interest" description="Disordered" evidence="1">
    <location>
        <begin position="866"/>
        <end position="943"/>
    </location>
</feature>
<feature type="domain" description="U3 small nucleolar RNA-associated protein 20 C-terminal" evidence="4">
    <location>
        <begin position="2557"/>
        <end position="2855"/>
    </location>
</feature>
<dbReference type="GO" id="GO:0032040">
    <property type="term" value="C:small-subunit processome"/>
    <property type="evidence" value="ECO:0007669"/>
    <property type="project" value="TreeGrafter"/>
</dbReference>
<feature type="compositionally biased region" description="Acidic residues" evidence="1">
    <location>
        <begin position="909"/>
        <end position="927"/>
    </location>
</feature>
<dbReference type="InterPro" id="IPR046523">
    <property type="entry name" value="UTP20_dom"/>
</dbReference>
<dbReference type="InterPro" id="IPR011430">
    <property type="entry name" value="UTP20_N"/>
</dbReference>
<protein>
    <submittedName>
        <fullName evidence="6">Small subunit processome component 20 homolog</fullName>
    </submittedName>
</protein>
<feature type="domain" description="U3 small nucleolar RNA-associated protein 20" evidence="3">
    <location>
        <begin position="1897"/>
        <end position="2113"/>
    </location>
</feature>
<feature type="compositionally biased region" description="Basic and acidic residues" evidence="1">
    <location>
        <begin position="2827"/>
        <end position="2836"/>
    </location>
</feature>
<dbReference type="InterPro" id="IPR052575">
    <property type="entry name" value="SSU_processome_comp_20"/>
</dbReference>
<dbReference type="Proteomes" id="UP000515158">
    <property type="component" value="Unplaced"/>
</dbReference>
<name>A0A6P9AC74_THRPL</name>
<dbReference type="InterPro" id="IPR057525">
    <property type="entry name" value="UTP20_C"/>
</dbReference>
<dbReference type="InParanoid" id="A0A6P9AC74"/>
<dbReference type="PANTHER" id="PTHR17695">
    <property type="entry name" value="SMALL SUBUNIT PROCESSOME COMPONENT 20 HOMOLOG"/>
    <property type="match status" value="1"/>
</dbReference>
<dbReference type="Pfam" id="PF23099">
    <property type="entry name" value="UTP20_C"/>
    <property type="match status" value="1"/>
</dbReference>
<dbReference type="SUPFAM" id="SSF48371">
    <property type="entry name" value="ARM repeat"/>
    <property type="match status" value="2"/>
</dbReference>
<accession>A0A6P9AC74</accession>
<dbReference type="RefSeq" id="XP_034255732.1">
    <property type="nucleotide sequence ID" value="XM_034399841.1"/>
</dbReference>
<reference evidence="6" key="1">
    <citation type="submission" date="2025-08" db="UniProtKB">
        <authorList>
            <consortium name="RefSeq"/>
        </authorList>
    </citation>
    <scope>IDENTIFICATION</scope>
    <source>
        <tissue evidence="6">Total insect</tissue>
    </source>
</reference>
<dbReference type="Gene3D" id="1.25.10.10">
    <property type="entry name" value="Leucine-rich Repeat Variant"/>
    <property type="match status" value="2"/>
</dbReference>
<evidence type="ECO:0000259" key="2">
    <source>
        <dbReference type="Pfam" id="PF07539"/>
    </source>
</evidence>
<feature type="region of interest" description="Disordered" evidence="1">
    <location>
        <begin position="2525"/>
        <end position="2544"/>
    </location>
</feature>
<evidence type="ECO:0000313" key="5">
    <source>
        <dbReference type="Proteomes" id="UP000515158"/>
    </source>
</evidence>
<dbReference type="FunCoup" id="A0A6P9AC74">
    <property type="interactions" value="1642"/>
</dbReference>
<evidence type="ECO:0000259" key="3">
    <source>
        <dbReference type="Pfam" id="PF20416"/>
    </source>
</evidence>
<organism evidence="6">
    <name type="scientific">Thrips palmi</name>
    <name type="common">Melon thrips</name>
    <dbReference type="NCBI Taxonomy" id="161013"/>
    <lineage>
        <taxon>Eukaryota</taxon>
        <taxon>Metazoa</taxon>
        <taxon>Ecdysozoa</taxon>
        <taxon>Arthropoda</taxon>
        <taxon>Hexapoda</taxon>
        <taxon>Insecta</taxon>
        <taxon>Pterygota</taxon>
        <taxon>Neoptera</taxon>
        <taxon>Paraneoptera</taxon>
        <taxon>Thysanoptera</taxon>
        <taxon>Terebrantia</taxon>
        <taxon>Thripoidea</taxon>
        <taxon>Thripidae</taxon>
        <taxon>Thrips</taxon>
    </lineage>
</organism>
<feature type="region of interest" description="Disordered" evidence="1">
    <location>
        <begin position="2827"/>
        <end position="2872"/>
    </location>
</feature>
<feature type="compositionally biased region" description="Basic residues" evidence="1">
    <location>
        <begin position="2837"/>
        <end position="2852"/>
    </location>
</feature>
<feature type="domain" description="U3 small nucleolar RNA-associated protein 20 N-terminal" evidence="2">
    <location>
        <begin position="951"/>
        <end position="1600"/>
    </location>
</feature>
<dbReference type="KEGG" id="tpal:117653866"/>
<evidence type="ECO:0000313" key="6">
    <source>
        <dbReference type="RefSeq" id="XP_034255732.1"/>
    </source>
</evidence>